<evidence type="ECO:0000313" key="3">
    <source>
        <dbReference type="Proteomes" id="UP000036987"/>
    </source>
</evidence>
<dbReference type="Proteomes" id="UP000036987">
    <property type="component" value="Unassembled WGS sequence"/>
</dbReference>
<gene>
    <name evidence="2" type="ORF">ZOSMA_132G00510</name>
</gene>
<dbReference type="OrthoDB" id="2019292at2759"/>
<accession>A0A0K9PYZ8</accession>
<proteinExistence type="predicted"/>
<dbReference type="EMBL" id="LFYR01000379">
    <property type="protein sequence ID" value="KMZ74283.1"/>
    <property type="molecule type" value="Genomic_DNA"/>
</dbReference>
<organism evidence="2 3">
    <name type="scientific">Zostera marina</name>
    <name type="common">Eelgrass</name>
    <dbReference type="NCBI Taxonomy" id="29655"/>
    <lineage>
        <taxon>Eukaryota</taxon>
        <taxon>Viridiplantae</taxon>
        <taxon>Streptophyta</taxon>
        <taxon>Embryophyta</taxon>
        <taxon>Tracheophyta</taxon>
        <taxon>Spermatophyta</taxon>
        <taxon>Magnoliopsida</taxon>
        <taxon>Liliopsida</taxon>
        <taxon>Zosteraceae</taxon>
        <taxon>Zostera</taxon>
    </lineage>
</organism>
<keyword evidence="1" id="KW-0472">Membrane</keyword>
<dbReference type="PANTHER" id="PTHR34774:SF1">
    <property type="entry name" value="EPHRIN-A3 PROTEIN"/>
    <property type="match status" value="1"/>
</dbReference>
<evidence type="ECO:0000256" key="1">
    <source>
        <dbReference type="SAM" id="Phobius"/>
    </source>
</evidence>
<dbReference type="AlphaFoldDB" id="A0A0K9PYZ8"/>
<feature type="transmembrane region" description="Helical" evidence="1">
    <location>
        <begin position="84"/>
        <end position="104"/>
    </location>
</feature>
<keyword evidence="3" id="KW-1185">Reference proteome</keyword>
<reference evidence="3" key="1">
    <citation type="journal article" date="2016" name="Nature">
        <title>The genome of the seagrass Zostera marina reveals angiosperm adaptation to the sea.</title>
        <authorList>
            <person name="Olsen J.L."/>
            <person name="Rouze P."/>
            <person name="Verhelst B."/>
            <person name="Lin Y.-C."/>
            <person name="Bayer T."/>
            <person name="Collen J."/>
            <person name="Dattolo E."/>
            <person name="De Paoli E."/>
            <person name="Dittami S."/>
            <person name="Maumus F."/>
            <person name="Michel G."/>
            <person name="Kersting A."/>
            <person name="Lauritano C."/>
            <person name="Lohaus R."/>
            <person name="Toepel M."/>
            <person name="Tonon T."/>
            <person name="Vanneste K."/>
            <person name="Amirebrahimi M."/>
            <person name="Brakel J."/>
            <person name="Bostroem C."/>
            <person name="Chovatia M."/>
            <person name="Grimwood J."/>
            <person name="Jenkins J.W."/>
            <person name="Jueterbock A."/>
            <person name="Mraz A."/>
            <person name="Stam W.T."/>
            <person name="Tice H."/>
            <person name="Bornberg-Bauer E."/>
            <person name="Green P.J."/>
            <person name="Pearson G.A."/>
            <person name="Procaccini G."/>
            <person name="Duarte C.M."/>
            <person name="Schmutz J."/>
            <person name="Reusch T.B.H."/>
            <person name="Van de Peer Y."/>
        </authorList>
    </citation>
    <scope>NUCLEOTIDE SEQUENCE [LARGE SCALE GENOMIC DNA]</scope>
    <source>
        <strain evidence="3">cv. Finnish</strain>
    </source>
</reference>
<comment type="caution">
    <text evidence="2">The sequence shown here is derived from an EMBL/GenBank/DDBJ whole genome shotgun (WGS) entry which is preliminary data.</text>
</comment>
<keyword evidence="1" id="KW-0812">Transmembrane</keyword>
<sequence length="113" mass="12825">MHLNLLRPMQIKNLKIPDIVKCQQSRYHQEFEVDITTMVGIDSLTSSAPQRRSQPLCSPSSSIKKSYTHDDVGGCSVLLERHRFLLVTFIVLGLLCTIYLYFAVTLGSKNKLQ</sequence>
<name>A0A0K9PYZ8_ZOSMR</name>
<evidence type="ECO:0000313" key="2">
    <source>
        <dbReference type="EMBL" id="KMZ74283.1"/>
    </source>
</evidence>
<dbReference type="PANTHER" id="PTHR34774">
    <property type="entry name" value="EPHRIN-A3 PROTEIN"/>
    <property type="match status" value="1"/>
</dbReference>
<protein>
    <submittedName>
        <fullName evidence="2">Uncharacterized protein</fullName>
    </submittedName>
</protein>
<keyword evidence="1" id="KW-1133">Transmembrane helix</keyword>